<dbReference type="EMBL" id="JYON01000019">
    <property type="protein sequence ID" value="KJH70739.1"/>
    <property type="molecule type" value="Genomic_DNA"/>
</dbReference>
<accession>A0A0D8ZQJ4</accession>
<evidence type="ECO:0000313" key="2">
    <source>
        <dbReference type="EMBL" id="KJH70739.1"/>
    </source>
</evidence>
<dbReference type="SUPFAM" id="SSF53850">
    <property type="entry name" value="Periplasmic binding protein-like II"/>
    <property type="match status" value="1"/>
</dbReference>
<dbReference type="PROSITE" id="PS51257">
    <property type="entry name" value="PROKAR_LIPOPROTEIN"/>
    <property type="match status" value="1"/>
</dbReference>
<dbReference type="OrthoDB" id="480969at2"/>
<dbReference type="PANTHER" id="PTHR35841">
    <property type="entry name" value="PHOSPHONATES-BINDING PERIPLASMIC PROTEIN"/>
    <property type="match status" value="1"/>
</dbReference>
<gene>
    <name evidence="2" type="ORF">UH38_16755</name>
</gene>
<dbReference type="Pfam" id="PF12974">
    <property type="entry name" value="Phosphonate-bd"/>
    <property type="match status" value="1"/>
</dbReference>
<evidence type="ECO:0000256" key="1">
    <source>
        <dbReference type="SAM" id="SignalP"/>
    </source>
</evidence>
<name>A0A0D8ZQJ4_9CYAN</name>
<dbReference type="PANTHER" id="PTHR35841:SF1">
    <property type="entry name" value="PHOSPHONATES-BINDING PERIPLASMIC PROTEIN"/>
    <property type="match status" value="1"/>
</dbReference>
<dbReference type="AlphaFoldDB" id="A0A0D8ZQJ4"/>
<keyword evidence="1" id="KW-0732">Signal</keyword>
<dbReference type="STRING" id="1618023.UH38_16755"/>
<protein>
    <submittedName>
        <fullName evidence="2">Phosphonate ABC transporter substrate-binding protein</fullName>
    </submittedName>
</protein>
<feature type="chain" id="PRO_5002337219" evidence="1">
    <location>
        <begin position="23"/>
        <end position="291"/>
    </location>
</feature>
<dbReference type="Gene3D" id="3.40.190.10">
    <property type="entry name" value="Periplasmic binding protein-like II"/>
    <property type="match status" value="2"/>
</dbReference>
<proteinExistence type="predicted"/>
<feature type="signal peptide" evidence="1">
    <location>
        <begin position="1"/>
        <end position="22"/>
    </location>
</feature>
<dbReference type="Proteomes" id="UP000032452">
    <property type="component" value="Unassembled WGS sequence"/>
</dbReference>
<sequence length="291" mass="31935">MISRRILLAQILLLLASCTRSKSTPTKQLEKLVIGIVAYGEGVGSAQQFQSFINYLQSQTKTLIELEPAYNEVQAVRQIQRQAWSLVFAPPGLAAIAISRAKYVPLFSLQGLSNRRSIIIVLKSSPVQALNDLNGKVIALGQPGSATGYYVPLYSLYGTTPKQVRISPTPQTTLEWVAKGEVAAGALSRDEFDRYRPEIKADFRVLFTSLRVPAGAVLISPSVESSRRNAIAQAMNEALPDIAQAAGYLPSVKPPEYNTLITFIEQVKPIEARIQEQPAPLYQIAEEKKLP</sequence>
<dbReference type="PATRIC" id="fig|1618023.3.peg.405"/>
<organism evidence="2 3">
    <name type="scientific">Aliterella atlantica CENA595</name>
    <dbReference type="NCBI Taxonomy" id="1618023"/>
    <lineage>
        <taxon>Bacteria</taxon>
        <taxon>Bacillati</taxon>
        <taxon>Cyanobacteriota</taxon>
        <taxon>Cyanophyceae</taxon>
        <taxon>Chroococcidiopsidales</taxon>
        <taxon>Aliterellaceae</taxon>
        <taxon>Aliterella</taxon>
    </lineage>
</organism>
<reference evidence="2 3" key="1">
    <citation type="submission" date="2015-02" db="EMBL/GenBank/DDBJ databases">
        <title>Draft genome of a novel marine cyanobacterium (Chroococcales) isolated from South Atlantic Ocean.</title>
        <authorList>
            <person name="Rigonato J."/>
            <person name="Alvarenga D.O."/>
            <person name="Branco L.H."/>
            <person name="Varani A.M."/>
            <person name="Brandini F.P."/>
            <person name="Fiore M.F."/>
        </authorList>
    </citation>
    <scope>NUCLEOTIDE SEQUENCE [LARGE SCALE GENOMIC DNA]</scope>
    <source>
        <strain evidence="2 3">CENA595</strain>
    </source>
</reference>
<evidence type="ECO:0000313" key="3">
    <source>
        <dbReference type="Proteomes" id="UP000032452"/>
    </source>
</evidence>
<keyword evidence="3" id="KW-1185">Reference proteome</keyword>
<comment type="caution">
    <text evidence="2">The sequence shown here is derived from an EMBL/GenBank/DDBJ whole genome shotgun (WGS) entry which is preliminary data.</text>
</comment>